<organism evidence="6 7">
    <name type="scientific">Extremus antarcticus</name>
    <dbReference type="NCBI Taxonomy" id="702011"/>
    <lineage>
        <taxon>Eukaryota</taxon>
        <taxon>Fungi</taxon>
        <taxon>Dikarya</taxon>
        <taxon>Ascomycota</taxon>
        <taxon>Pezizomycotina</taxon>
        <taxon>Dothideomycetes</taxon>
        <taxon>Dothideomycetidae</taxon>
        <taxon>Mycosphaerellales</taxon>
        <taxon>Extremaceae</taxon>
        <taxon>Extremus</taxon>
    </lineage>
</organism>
<comment type="pathway">
    <text evidence="4">Cofactor biosynthesis; molybdopterin biosynthesis.</text>
</comment>
<keyword evidence="7" id="KW-1185">Reference proteome</keyword>
<comment type="function">
    <text evidence="4">Catalytic subunit of the molybdopterin synthase complex, a complex that catalyzes the conversion of precursor Z into molybdopterin. Acts by mediating the incorporation of 2 sulfur atoms from thiocarboxylated MOCS2A into precursor Z to generate a dithiolene group.</text>
</comment>
<evidence type="ECO:0000313" key="6">
    <source>
        <dbReference type="EMBL" id="KAK3046268.1"/>
    </source>
</evidence>
<feature type="binding site" evidence="4">
    <location>
        <begin position="138"/>
        <end position="140"/>
    </location>
    <ligand>
        <name>substrate</name>
    </ligand>
</feature>
<keyword evidence="1 4" id="KW-0963">Cytoplasm</keyword>
<sequence length="174" mass="18673">MDNSESSDEQSLSLPSIHVSLTSSPLSATTALSRIKSPKAGAVVLFAGCTRDTFNSKSVLHLTYSCYAALALRSMQKIAKEVHEKHGLVAISITHRLGQVDVGEESVLIAVSAPHRAAAWRAGEECLELVKERVEIWKEERFEDGGVWRSNRDGQAGVPVESAKGESDEAGGGK</sequence>
<dbReference type="CDD" id="cd00756">
    <property type="entry name" value="MoaE"/>
    <property type="match status" value="1"/>
</dbReference>
<dbReference type="Proteomes" id="UP001271007">
    <property type="component" value="Unassembled WGS sequence"/>
</dbReference>
<feature type="binding site" evidence="4">
    <location>
        <position position="131"/>
    </location>
    <ligand>
        <name>substrate</name>
    </ligand>
</feature>
<dbReference type="GO" id="GO:1990140">
    <property type="term" value="C:molybdopterin synthase complex"/>
    <property type="evidence" value="ECO:0007669"/>
    <property type="project" value="UniProtKB-UniRule"/>
</dbReference>
<dbReference type="FunFam" id="3.90.1170.40:FF:000003">
    <property type="entry name" value="Molybdopterin converting factor subunit 2"/>
    <property type="match status" value="1"/>
</dbReference>
<name>A0AAJ0D5C1_9PEZI</name>
<proteinExistence type="inferred from homology"/>
<evidence type="ECO:0000256" key="5">
    <source>
        <dbReference type="SAM" id="MobiDB-lite"/>
    </source>
</evidence>
<dbReference type="EMBL" id="JAWDJX010000102">
    <property type="protein sequence ID" value="KAK3046268.1"/>
    <property type="molecule type" value="Genomic_DNA"/>
</dbReference>
<reference evidence="6" key="1">
    <citation type="submission" date="2023-04" db="EMBL/GenBank/DDBJ databases">
        <title>Black Yeasts Isolated from many extreme environments.</title>
        <authorList>
            <person name="Coleine C."/>
            <person name="Stajich J.E."/>
            <person name="Selbmann L."/>
        </authorList>
    </citation>
    <scope>NUCLEOTIDE SEQUENCE</scope>
    <source>
        <strain evidence="6">CCFEE 5312</strain>
    </source>
</reference>
<dbReference type="Gene3D" id="3.90.1170.40">
    <property type="entry name" value="Molybdopterin biosynthesis MoaE subunit"/>
    <property type="match status" value="1"/>
</dbReference>
<evidence type="ECO:0000256" key="4">
    <source>
        <dbReference type="HAMAP-Rule" id="MF_03052"/>
    </source>
</evidence>
<dbReference type="InterPro" id="IPR003448">
    <property type="entry name" value="Mopterin_biosynth_MoaE"/>
</dbReference>
<comment type="catalytic activity">
    <reaction evidence="4">
        <text>2 [molybdopterin-synthase sulfur-carrier protein]-C-terminal-Gly-aminoethanethioate + cyclic pyranopterin phosphate + H2O = molybdopterin + 2 [molybdopterin-synthase sulfur-carrier protein]-C-terminal Gly-Gly + 2 H(+)</text>
        <dbReference type="Rhea" id="RHEA:26333"/>
        <dbReference type="Rhea" id="RHEA-COMP:12202"/>
        <dbReference type="Rhea" id="RHEA-COMP:19907"/>
        <dbReference type="ChEBI" id="CHEBI:15377"/>
        <dbReference type="ChEBI" id="CHEBI:15378"/>
        <dbReference type="ChEBI" id="CHEBI:58698"/>
        <dbReference type="ChEBI" id="CHEBI:59648"/>
        <dbReference type="ChEBI" id="CHEBI:90778"/>
        <dbReference type="ChEBI" id="CHEBI:232372"/>
        <dbReference type="EC" id="2.8.1.12"/>
    </reaction>
</comment>
<keyword evidence="3 4" id="KW-0501">Molybdenum cofactor biosynthesis</keyword>
<feature type="binding site" evidence="4">
    <location>
        <begin position="115"/>
        <end position="116"/>
    </location>
    <ligand>
        <name>substrate</name>
    </ligand>
</feature>
<comment type="subunit">
    <text evidence="4">Heterotetramer; composed of 2 small (MOCS2A) and 2 large (MOCS2B) subunits.</text>
</comment>
<comment type="caution">
    <text evidence="6">The sequence shown here is derived from an EMBL/GenBank/DDBJ whole genome shotgun (WGS) entry which is preliminary data.</text>
</comment>
<dbReference type="AlphaFoldDB" id="A0AAJ0D5C1"/>
<dbReference type="SUPFAM" id="SSF54690">
    <property type="entry name" value="Molybdopterin synthase subunit MoaE"/>
    <property type="match status" value="1"/>
</dbReference>
<evidence type="ECO:0000256" key="1">
    <source>
        <dbReference type="ARBA" id="ARBA00022490"/>
    </source>
</evidence>
<dbReference type="InterPro" id="IPR028888">
    <property type="entry name" value="MOCS2B_euk"/>
</dbReference>
<accession>A0AAJ0D5C1</accession>
<protein>
    <recommendedName>
        <fullName evidence="4">Molybdopterin synthase catalytic subunit</fullName>
        <ecNumber evidence="4">2.8.1.12</ecNumber>
    </recommendedName>
    <alternativeName>
        <fullName evidence="4">Common component for nitrate reductase and xanthine dehydrogenase protein H</fullName>
    </alternativeName>
    <alternativeName>
        <fullName evidence="4">Molybdenum cofactor synthesis protein 2 large subunit</fullName>
    </alternativeName>
    <alternativeName>
        <fullName evidence="4">Molybdenum cofactor synthesis protein 2B</fullName>
        <shortName evidence="4">MOCS2B</shortName>
    </alternativeName>
</protein>
<keyword evidence="2 4" id="KW-0808">Transferase</keyword>
<dbReference type="EC" id="2.8.1.12" evidence="4"/>
<evidence type="ECO:0000313" key="7">
    <source>
        <dbReference type="Proteomes" id="UP001271007"/>
    </source>
</evidence>
<dbReference type="PANTHER" id="PTHR23404">
    <property type="entry name" value="MOLYBDOPTERIN SYNTHASE RELATED"/>
    <property type="match status" value="1"/>
</dbReference>
<comment type="subcellular location">
    <subcellularLocation>
        <location evidence="4">Cytoplasm</location>
    </subcellularLocation>
</comment>
<evidence type="ECO:0000256" key="2">
    <source>
        <dbReference type="ARBA" id="ARBA00022679"/>
    </source>
</evidence>
<evidence type="ECO:0000256" key="3">
    <source>
        <dbReference type="ARBA" id="ARBA00023150"/>
    </source>
</evidence>
<dbReference type="Pfam" id="PF02391">
    <property type="entry name" value="MoaE"/>
    <property type="match status" value="1"/>
</dbReference>
<dbReference type="HAMAP" id="MF_03052">
    <property type="entry name" value="MOC2B"/>
    <property type="match status" value="1"/>
</dbReference>
<gene>
    <name evidence="4" type="primary">cnxH</name>
    <name evidence="6" type="ORF">LTR09_012216</name>
</gene>
<feature type="region of interest" description="Disordered" evidence="5">
    <location>
        <begin position="147"/>
        <end position="174"/>
    </location>
</feature>
<dbReference type="GO" id="GO:0030366">
    <property type="term" value="F:molybdopterin synthase activity"/>
    <property type="evidence" value="ECO:0007669"/>
    <property type="project" value="UniProtKB-UniRule"/>
</dbReference>
<dbReference type="InterPro" id="IPR036563">
    <property type="entry name" value="MoaE_sf"/>
</dbReference>
<dbReference type="GO" id="GO:0006777">
    <property type="term" value="P:Mo-molybdopterin cofactor biosynthetic process"/>
    <property type="evidence" value="ECO:0007669"/>
    <property type="project" value="UniProtKB-UniRule"/>
</dbReference>
<comment type="similarity">
    <text evidence="4">Belongs to the MoaE family. MOCS2B subfamily.</text>
</comment>